<feature type="region of interest" description="Disordered" evidence="1">
    <location>
        <begin position="1"/>
        <end position="27"/>
    </location>
</feature>
<proteinExistence type="predicted"/>
<reference evidence="2" key="1">
    <citation type="submission" date="2020-05" db="EMBL/GenBank/DDBJ databases">
        <authorList>
            <person name="Chiriac C."/>
            <person name="Salcher M."/>
            <person name="Ghai R."/>
            <person name="Kavagutti S V."/>
        </authorList>
    </citation>
    <scope>NUCLEOTIDE SEQUENCE</scope>
</reference>
<gene>
    <name evidence="2" type="ORF">UFOPK1493_03845</name>
</gene>
<name>A0A6J6FW33_9ZZZZ</name>
<dbReference type="EMBL" id="CAEZSR010000247">
    <property type="protein sequence ID" value="CAB4592981.1"/>
    <property type="molecule type" value="Genomic_DNA"/>
</dbReference>
<accession>A0A6J6FW33</accession>
<feature type="region of interest" description="Disordered" evidence="1">
    <location>
        <begin position="69"/>
        <end position="103"/>
    </location>
</feature>
<feature type="compositionally biased region" description="Polar residues" evidence="1">
    <location>
        <begin position="71"/>
        <end position="83"/>
    </location>
</feature>
<sequence length="103" mass="11294">MRAVASVAPYMTNSDTPCASHRSTQVDTRAGCIRPPAWVRKRRLGTNTDEPARSISSNVCGTPAMLVTPWRASSGTNPGSTTDRPLRTIDAPARRWLWSTERP</sequence>
<evidence type="ECO:0000256" key="1">
    <source>
        <dbReference type="SAM" id="MobiDB-lite"/>
    </source>
</evidence>
<protein>
    <submittedName>
        <fullName evidence="2">Unannotated protein</fullName>
    </submittedName>
</protein>
<feature type="compositionally biased region" description="Polar residues" evidence="1">
    <location>
        <begin position="11"/>
        <end position="27"/>
    </location>
</feature>
<dbReference type="AlphaFoldDB" id="A0A6J6FW33"/>
<evidence type="ECO:0000313" key="2">
    <source>
        <dbReference type="EMBL" id="CAB4592981.1"/>
    </source>
</evidence>
<organism evidence="2">
    <name type="scientific">freshwater metagenome</name>
    <dbReference type="NCBI Taxonomy" id="449393"/>
    <lineage>
        <taxon>unclassified sequences</taxon>
        <taxon>metagenomes</taxon>
        <taxon>ecological metagenomes</taxon>
    </lineage>
</organism>